<gene>
    <name evidence="2" type="ordered locus">SM11_pC0987</name>
</gene>
<dbReference type="KEGG" id="smx:SM11_pC0987"/>
<sequence length="96" mass="10637">MLLQWTIVYRELVTQHRKKRTNAFADPLDGREWDGFGWIVSWFEKSAERRSKATEGAPGAARSTKLTTAASRSDAPGFASSCSLRSLRSGPGPRIP</sequence>
<evidence type="ECO:0000256" key="1">
    <source>
        <dbReference type="SAM" id="MobiDB-lite"/>
    </source>
</evidence>
<accession>F7XET5</accession>
<keyword evidence="2" id="KW-0614">Plasmid</keyword>
<evidence type="ECO:0000313" key="3">
    <source>
        <dbReference type="Proteomes" id="UP000009045"/>
    </source>
</evidence>
<dbReference type="AlphaFoldDB" id="F7XET5"/>
<proteinExistence type="predicted"/>
<geneLocation type="plasmid" evidence="2 3">
    <name>pSmeSM11c</name>
</geneLocation>
<reference evidence="2 3" key="1">
    <citation type="journal article" date="2011" name="J. Biotechnol.">
        <title>The complete genome sequence of the dominant Sinorhizobium meliloti field isolate SM11 extends the S. meliloti pan-genome.</title>
        <authorList>
            <person name="Schneiker-Bekel S."/>
            <person name="Wibberg D."/>
            <person name="Bekel T."/>
            <person name="Blom J."/>
            <person name="Linke B."/>
            <person name="Neuweger H."/>
            <person name="Stiens M."/>
            <person name="Vorholter F.J."/>
            <person name="Weidner S."/>
            <person name="Goesmann A."/>
            <person name="Puhler A."/>
            <person name="Schluter A."/>
        </authorList>
    </citation>
    <scope>NUCLEOTIDE SEQUENCE [LARGE SCALE GENOMIC DNA]</scope>
    <source>
        <strain evidence="2 3">SM11</strain>
        <plasmid evidence="3">pSmeSM11c</plasmid>
    </source>
</reference>
<protein>
    <submittedName>
        <fullName evidence="2">Uncharacterized protein</fullName>
    </submittedName>
</protein>
<dbReference type="HOGENOM" id="CLU_2555907_0_0_5"/>
<name>F7XET5_SINMM</name>
<dbReference type="EMBL" id="CP001831">
    <property type="protein sequence ID" value="AEH82060.1"/>
    <property type="molecule type" value="Genomic_DNA"/>
</dbReference>
<feature type="region of interest" description="Disordered" evidence="1">
    <location>
        <begin position="50"/>
        <end position="96"/>
    </location>
</feature>
<organism evidence="2 3">
    <name type="scientific">Sinorhizobium meliloti (strain SM11)</name>
    <dbReference type="NCBI Taxonomy" id="707241"/>
    <lineage>
        <taxon>Bacteria</taxon>
        <taxon>Pseudomonadati</taxon>
        <taxon>Pseudomonadota</taxon>
        <taxon>Alphaproteobacteria</taxon>
        <taxon>Hyphomicrobiales</taxon>
        <taxon>Rhizobiaceae</taxon>
        <taxon>Sinorhizobium/Ensifer group</taxon>
        <taxon>Sinorhizobium</taxon>
    </lineage>
</organism>
<evidence type="ECO:0000313" key="2">
    <source>
        <dbReference type="EMBL" id="AEH82060.1"/>
    </source>
</evidence>
<dbReference type="Proteomes" id="UP000009045">
    <property type="component" value="Plasmid pSmeSM11c"/>
</dbReference>